<dbReference type="InterPro" id="IPR037165">
    <property type="entry name" value="AldOxase/xan_DH_Mopterin-bd_sf"/>
</dbReference>
<keyword evidence="3" id="KW-1185">Reference proteome</keyword>
<accession>A0A511B465</accession>
<reference evidence="2 3" key="1">
    <citation type="submission" date="2019-07" db="EMBL/GenBank/DDBJ databases">
        <title>Whole genome shotgun sequence of Gluconobacter kanchanaburiensis NBRC 103587.</title>
        <authorList>
            <person name="Hosoyama A."/>
            <person name="Uohara A."/>
            <person name="Ohji S."/>
            <person name="Ichikawa N."/>
        </authorList>
    </citation>
    <scope>NUCLEOTIDE SEQUENCE [LARGE SCALE GENOMIC DNA]</scope>
    <source>
        <strain evidence="2 3">NBRC 103587</strain>
    </source>
</reference>
<dbReference type="InterPro" id="IPR052516">
    <property type="entry name" value="N-heterocyclic_Hydroxylase"/>
</dbReference>
<dbReference type="PIRSF" id="PIRSF036389">
    <property type="entry name" value="IOR_B"/>
    <property type="match status" value="1"/>
</dbReference>
<evidence type="ECO:0000259" key="1">
    <source>
        <dbReference type="SMART" id="SM01008"/>
    </source>
</evidence>
<dbReference type="Gene3D" id="3.30.365.10">
    <property type="entry name" value="Aldehyde oxidase/xanthine dehydrogenase, molybdopterin binding domain"/>
    <property type="match status" value="4"/>
</dbReference>
<dbReference type="Proteomes" id="UP000321079">
    <property type="component" value="Unassembled WGS sequence"/>
</dbReference>
<evidence type="ECO:0000313" key="2">
    <source>
        <dbReference type="EMBL" id="GEK95219.1"/>
    </source>
</evidence>
<organism evidence="2 3">
    <name type="scientific">Gluconobacter kanchanaburiensis NBRC 103587</name>
    <dbReference type="NCBI Taxonomy" id="1307948"/>
    <lineage>
        <taxon>Bacteria</taxon>
        <taxon>Pseudomonadati</taxon>
        <taxon>Pseudomonadota</taxon>
        <taxon>Alphaproteobacteria</taxon>
        <taxon>Acetobacterales</taxon>
        <taxon>Acetobacteraceae</taxon>
        <taxon>Gluconobacter</taxon>
    </lineage>
</organism>
<protein>
    <submittedName>
        <fullName evidence="2">Aldehyde dehydrogenase</fullName>
    </submittedName>
</protein>
<dbReference type="InterPro" id="IPR008274">
    <property type="entry name" value="AldOxase/xan_DH_MoCoBD1"/>
</dbReference>
<dbReference type="InterPro" id="IPR046867">
    <property type="entry name" value="AldOxase/xan_DH_MoCoBD2"/>
</dbReference>
<dbReference type="InterPro" id="IPR000674">
    <property type="entry name" value="Ald_Oxase/Xan_DH_a/b"/>
</dbReference>
<dbReference type="Pfam" id="PF20256">
    <property type="entry name" value="MoCoBD_2"/>
    <property type="match status" value="2"/>
</dbReference>
<name>A0A511B465_9PROT</name>
<dbReference type="PANTHER" id="PTHR47495">
    <property type="entry name" value="ALDEHYDE DEHYDROGENASE"/>
    <property type="match status" value="1"/>
</dbReference>
<dbReference type="OrthoDB" id="9767994at2"/>
<comment type="caution">
    <text evidence="2">The sequence shown here is derived from an EMBL/GenBank/DDBJ whole genome shotgun (WGS) entry which is preliminary data.</text>
</comment>
<gene>
    <name evidence="2" type="ORF">GKA01_04160</name>
</gene>
<dbReference type="GO" id="GO:0016491">
    <property type="term" value="F:oxidoreductase activity"/>
    <property type="evidence" value="ECO:0007669"/>
    <property type="project" value="InterPro"/>
</dbReference>
<dbReference type="PANTHER" id="PTHR47495:SF2">
    <property type="entry name" value="ALDEHYDE DEHYDROGENASE"/>
    <property type="match status" value="1"/>
</dbReference>
<dbReference type="Pfam" id="PF02738">
    <property type="entry name" value="MoCoBD_1"/>
    <property type="match status" value="1"/>
</dbReference>
<sequence>MTEPVVRRLDIASAPLSRRELLIGGGLLLAFGRSRPARSEVIPNRPKRDLISGPTISFDGLIRIASDGVVTFVVPNIEMGQGIYTTEAMMIAEELEISLNDVKVVTALPQDVDSTSSDILRTLSTGGSRSVRKNWIPLRQAAASARLMLIAAAAERWKVDPENLVAEKGLIRDRTNTLHASYGDLAQDAGRQPVPRDIPLKPANRWTLIGHPVPRIDIPVKVNGQAVFGIDVHLEGMLVAAVTGPPRWGATVVTVDGQAAKTIPGVIDVVHTATHVAVIATRYWTARKGLAALNIHWNENNVPDVSSSEIREMIENAAQTVPEIIAHDDPGTDEALKRGRRVQSTYDLPFLAHAPMEPLNATVHVRSDGCDVWVGTQVPTRAQQVVAKITGLPEEKIAIHNHMIGGSFGRRLSTDFLEQATMLASGINRPVKFIWSREEDFRQDLYRPAYHDRIEAALGNDGFPLAWRHQITGQSVVDRFAPGGLPQGSLDADAVAGAVDIPYSIPHRRVGWVRARTPVPVGWWRGVGPAHNAYVVESFIDELAVAANIDPIDYRLKLLAHNPRSVAVLQLASAESHWTMPLPRYCGRGIALHNAFGTHCAVITEVSAAPGEAISVRRVTAVIDCGVAVNRDGLKAQIEGGILFGFSAALYGRLSFENSMLEQNNFNSFNAMRINGTPEINTLIIDSHEDTGGIGEVGTAAAFPSLGNALFSATGQRQRSYPFSPHPAA</sequence>
<dbReference type="SMART" id="SM01008">
    <property type="entry name" value="Ald_Xan_dh_C"/>
    <property type="match status" value="1"/>
</dbReference>
<dbReference type="EMBL" id="BJVA01000002">
    <property type="protein sequence ID" value="GEK95219.1"/>
    <property type="molecule type" value="Genomic_DNA"/>
</dbReference>
<evidence type="ECO:0000313" key="3">
    <source>
        <dbReference type="Proteomes" id="UP000321079"/>
    </source>
</evidence>
<proteinExistence type="predicted"/>
<dbReference type="SUPFAM" id="SSF56003">
    <property type="entry name" value="Molybdenum cofactor-binding domain"/>
    <property type="match status" value="2"/>
</dbReference>
<feature type="domain" description="Aldehyde oxidase/xanthine dehydrogenase a/b hammerhead" evidence="1">
    <location>
        <begin position="223"/>
        <end position="301"/>
    </location>
</feature>
<dbReference type="AlphaFoldDB" id="A0A511B465"/>
<dbReference type="Gene3D" id="3.90.1170.50">
    <property type="entry name" value="Aldehyde oxidase/xanthine dehydrogenase, a/b hammerhead"/>
    <property type="match status" value="1"/>
</dbReference>
<dbReference type="InterPro" id="IPR012368">
    <property type="entry name" value="OxRdtase_Mopterin-bd_su_IorB"/>
</dbReference>
<dbReference type="RefSeq" id="WP_146858756.1">
    <property type="nucleotide sequence ID" value="NZ_BARK01000001.1"/>
</dbReference>